<sequence length="318" mass="36264">MENLTYNSAILQLEGLKVSEQFVNPVFVMLLIFYVILIVMNCGIIMVIAAHRNLHEPMYLLFCNLTFNDIFGNTITMPRLLLDILREPSQRTISYPECGIQAFGVQMFGATSHIILMTMAFDRYVAICNPLRYTTIMSNKSVITLSVSAWVVPLFFVFILLGLTYRLNRCRTFIPNPYCDNASLFKLSCDDVTINNVYGLTYTVLLLVFSLGSITLTYIKITVVCLTSKSKALNSRALKTCSTHLIVYLIMFLSGIVVILLHRFPAYSDYRKLFSLLFYIVPSISNPVIYGLQCTELRHALIQVLRFKKTRQGKIFSQ</sequence>
<evidence type="ECO:0000256" key="1">
    <source>
        <dbReference type="ARBA" id="ARBA00004651"/>
    </source>
</evidence>
<feature type="transmembrane region" description="Helical" evidence="13">
    <location>
        <begin position="240"/>
        <end position="261"/>
    </location>
</feature>
<reference evidence="15 16" key="1">
    <citation type="journal article" date="2019" name="Mol. Ecol. Resour.">
        <title>Chromosome-level genome assembly of Triplophysa tibetana, a fish adapted to the harsh high-altitude environment of the Tibetan Plateau.</title>
        <authorList>
            <person name="Yang X."/>
            <person name="Liu H."/>
            <person name="Ma Z."/>
            <person name="Zou Y."/>
            <person name="Zou M."/>
            <person name="Mao Y."/>
            <person name="Li X."/>
            <person name="Wang H."/>
            <person name="Chen T."/>
            <person name="Wang W."/>
            <person name="Yang R."/>
        </authorList>
    </citation>
    <scope>NUCLEOTIDE SEQUENCE [LARGE SCALE GENOMIC DNA]</scope>
    <source>
        <strain evidence="15">TTIB1903HZAU</strain>
        <tissue evidence="15">Muscle</tissue>
    </source>
</reference>
<evidence type="ECO:0000256" key="3">
    <source>
        <dbReference type="ARBA" id="ARBA00022606"/>
    </source>
</evidence>
<dbReference type="PANTHER" id="PTHR26451:SF848">
    <property type="entry name" value="ODORANT RECEPTOR-RELATED"/>
    <property type="match status" value="1"/>
</dbReference>
<evidence type="ECO:0000256" key="10">
    <source>
        <dbReference type="ARBA" id="ARBA00023170"/>
    </source>
</evidence>
<keyword evidence="11" id="KW-0325">Glycoprotein</keyword>
<comment type="caution">
    <text evidence="15">The sequence shown here is derived from an EMBL/GenBank/DDBJ whole genome shotgun (WGS) entry which is preliminary data.</text>
</comment>
<dbReference type="InterPro" id="IPR000276">
    <property type="entry name" value="GPCR_Rhodpsn"/>
</dbReference>
<keyword evidence="2" id="KW-1003">Cell membrane</keyword>
<evidence type="ECO:0000313" key="16">
    <source>
        <dbReference type="Proteomes" id="UP000324632"/>
    </source>
</evidence>
<keyword evidence="5" id="KW-0552">Olfaction</keyword>
<accession>A0A5A9PES3</accession>
<comment type="subcellular location">
    <subcellularLocation>
        <location evidence="1">Cell membrane</location>
        <topology evidence="1">Multi-pass membrane protein</topology>
    </subcellularLocation>
</comment>
<evidence type="ECO:0000256" key="6">
    <source>
        <dbReference type="ARBA" id="ARBA00022989"/>
    </source>
</evidence>
<evidence type="ECO:0000256" key="2">
    <source>
        <dbReference type="ARBA" id="ARBA00022475"/>
    </source>
</evidence>
<dbReference type="PRINTS" id="PR00245">
    <property type="entry name" value="OLFACTORYR"/>
</dbReference>
<keyword evidence="16" id="KW-1185">Reference proteome</keyword>
<evidence type="ECO:0000259" key="14">
    <source>
        <dbReference type="PROSITE" id="PS50262"/>
    </source>
</evidence>
<dbReference type="Pfam" id="PF13853">
    <property type="entry name" value="7tm_4"/>
    <property type="match status" value="1"/>
</dbReference>
<evidence type="ECO:0000256" key="13">
    <source>
        <dbReference type="SAM" id="Phobius"/>
    </source>
</evidence>
<keyword evidence="8 13" id="KW-0472">Membrane</keyword>
<dbReference type="FunFam" id="1.20.1070.10:FF:000024">
    <property type="entry name" value="Olfactory receptor"/>
    <property type="match status" value="1"/>
</dbReference>
<protein>
    <submittedName>
        <fullName evidence="15">Olfactory receptor 52N2</fullName>
    </submittedName>
</protein>
<dbReference type="Gene3D" id="1.20.1070.10">
    <property type="entry name" value="Rhodopsin 7-helix transmembrane proteins"/>
    <property type="match status" value="1"/>
</dbReference>
<evidence type="ECO:0000256" key="7">
    <source>
        <dbReference type="ARBA" id="ARBA00023040"/>
    </source>
</evidence>
<organism evidence="15 16">
    <name type="scientific">Triplophysa tibetana</name>
    <dbReference type="NCBI Taxonomy" id="1572043"/>
    <lineage>
        <taxon>Eukaryota</taxon>
        <taxon>Metazoa</taxon>
        <taxon>Chordata</taxon>
        <taxon>Craniata</taxon>
        <taxon>Vertebrata</taxon>
        <taxon>Euteleostomi</taxon>
        <taxon>Actinopterygii</taxon>
        <taxon>Neopterygii</taxon>
        <taxon>Teleostei</taxon>
        <taxon>Ostariophysi</taxon>
        <taxon>Cypriniformes</taxon>
        <taxon>Nemacheilidae</taxon>
        <taxon>Triplophysa</taxon>
    </lineage>
</organism>
<dbReference type="OrthoDB" id="9615015at2759"/>
<proteinExistence type="predicted"/>
<evidence type="ECO:0000256" key="8">
    <source>
        <dbReference type="ARBA" id="ARBA00023136"/>
    </source>
</evidence>
<evidence type="ECO:0000256" key="9">
    <source>
        <dbReference type="ARBA" id="ARBA00023157"/>
    </source>
</evidence>
<evidence type="ECO:0000256" key="11">
    <source>
        <dbReference type="ARBA" id="ARBA00023180"/>
    </source>
</evidence>
<keyword evidence="6 13" id="KW-1133">Transmembrane helix</keyword>
<feature type="transmembrane region" description="Helical" evidence="13">
    <location>
        <begin position="59"/>
        <end position="80"/>
    </location>
</feature>
<keyword evidence="10 15" id="KW-0675">Receptor</keyword>
<keyword evidence="4 13" id="KW-0812">Transmembrane</keyword>
<dbReference type="SUPFAM" id="SSF81321">
    <property type="entry name" value="Family A G protein-coupled receptor-like"/>
    <property type="match status" value="1"/>
</dbReference>
<dbReference type="SMART" id="SM01381">
    <property type="entry name" value="7TM_GPCR_Srsx"/>
    <property type="match status" value="1"/>
</dbReference>
<dbReference type="AlphaFoldDB" id="A0A5A9PES3"/>
<dbReference type="GO" id="GO:0004984">
    <property type="term" value="F:olfactory receptor activity"/>
    <property type="evidence" value="ECO:0007669"/>
    <property type="project" value="InterPro"/>
</dbReference>
<dbReference type="PROSITE" id="PS50262">
    <property type="entry name" value="G_PROTEIN_RECEP_F1_2"/>
    <property type="match status" value="1"/>
</dbReference>
<dbReference type="EMBL" id="SOYY01000006">
    <property type="protein sequence ID" value="KAA0720298.1"/>
    <property type="molecule type" value="Genomic_DNA"/>
</dbReference>
<dbReference type="PANTHER" id="PTHR26451">
    <property type="entry name" value="G_PROTEIN_RECEP_F1_2 DOMAIN-CONTAINING PROTEIN"/>
    <property type="match status" value="1"/>
</dbReference>
<dbReference type="GO" id="GO:0004930">
    <property type="term" value="F:G protein-coupled receptor activity"/>
    <property type="evidence" value="ECO:0007669"/>
    <property type="project" value="UniProtKB-KW"/>
</dbReference>
<dbReference type="InterPro" id="IPR017452">
    <property type="entry name" value="GPCR_Rhodpsn_7TM"/>
</dbReference>
<name>A0A5A9PES3_9TELE</name>
<feature type="transmembrane region" description="Helical" evidence="13">
    <location>
        <begin position="100"/>
        <end position="121"/>
    </location>
</feature>
<dbReference type="GO" id="GO:0005886">
    <property type="term" value="C:plasma membrane"/>
    <property type="evidence" value="ECO:0007669"/>
    <property type="project" value="UniProtKB-SubCell"/>
</dbReference>
<dbReference type="InterPro" id="IPR052921">
    <property type="entry name" value="GPCR1_Superfamily_Member"/>
</dbReference>
<keyword evidence="12" id="KW-0807">Transducer</keyword>
<feature type="transmembrane region" description="Helical" evidence="13">
    <location>
        <begin position="200"/>
        <end position="219"/>
    </location>
</feature>
<feature type="transmembrane region" description="Helical" evidence="13">
    <location>
        <begin position="142"/>
        <end position="165"/>
    </location>
</feature>
<evidence type="ECO:0000313" key="15">
    <source>
        <dbReference type="EMBL" id="KAA0720298.1"/>
    </source>
</evidence>
<feature type="domain" description="G-protein coupled receptors family 1 profile" evidence="14">
    <location>
        <begin position="40"/>
        <end position="290"/>
    </location>
</feature>
<keyword evidence="3" id="KW-0716">Sensory transduction</keyword>
<keyword evidence="9" id="KW-1015">Disulfide bond</keyword>
<evidence type="ECO:0000256" key="12">
    <source>
        <dbReference type="ARBA" id="ARBA00023224"/>
    </source>
</evidence>
<evidence type="ECO:0000256" key="5">
    <source>
        <dbReference type="ARBA" id="ARBA00022725"/>
    </source>
</evidence>
<keyword evidence="7" id="KW-0297">G-protein coupled receptor</keyword>
<evidence type="ECO:0000256" key="4">
    <source>
        <dbReference type="ARBA" id="ARBA00022692"/>
    </source>
</evidence>
<gene>
    <name evidence="15" type="ORF">E1301_Tti012332</name>
</gene>
<dbReference type="GO" id="GO:0005549">
    <property type="term" value="F:odorant binding"/>
    <property type="evidence" value="ECO:0007669"/>
    <property type="project" value="TreeGrafter"/>
</dbReference>
<feature type="transmembrane region" description="Helical" evidence="13">
    <location>
        <begin position="26"/>
        <end position="47"/>
    </location>
</feature>
<dbReference type="InterPro" id="IPR000725">
    <property type="entry name" value="Olfact_rcpt"/>
</dbReference>
<dbReference type="Proteomes" id="UP000324632">
    <property type="component" value="Chromosome 6"/>
</dbReference>